<feature type="domain" description="Calcineurin-like phosphoesterase" evidence="3">
    <location>
        <begin position="45"/>
        <end position="211"/>
    </location>
</feature>
<reference evidence="4 5" key="1">
    <citation type="submission" date="2020-07" db="EMBL/GenBank/DDBJ databases">
        <title>Screening of a cold-adapted Planococcus bacterium producing protease in traditional shrimp paste and protease identification by genome sequencing.</title>
        <authorList>
            <person name="Gao R."/>
            <person name="Leng W."/>
            <person name="Chu Q."/>
            <person name="Wu X."/>
            <person name="Liu H."/>
            <person name="Li X."/>
        </authorList>
    </citation>
    <scope>NUCLEOTIDE SEQUENCE [LARGE SCALE GENOMIC DNA]</scope>
    <source>
        <strain evidence="4 5">XJ11</strain>
    </source>
</reference>
<keyword evidence="2" id="KW-0378">Hydrolase</keyword>
<dbReference type="GO" id="GO:0046872">
    <property type="term" value="F:metal ion binding"/>
    <property type="evidence" value="ECO:0007669"/>
    <property type="project" value="UniProtKB-KW"/>
</dbReference>
<dbReference type="KEGG" id="pdec:H1Q58_14140"/>
<accession>A0A7D7MBU6</accession>
<dbReference type="PANTHER" id="PTHR31302">
    <property type="entry name" value="TRANSMEMBRANE PROTEIN WITH METALLOPHOSPHOESTERASE DOMAIN-RELATED"/>
    <property type="match status" value="1"/>
</dbReference>
<evidence type="ECO:0000256" key="2">
    <source>
        <dbReference type="ARBA" id="ARBA00022801"/>
    </source>
</evidence>
<dbReference type="GO" id="GO:0008758">
    <property type="term" value="F:UDP-2,3-diacylglucosamine hydrolase activity"/>
    <property type="evidence" value="ECO:0007669"/>
    <property type="project" value="TreeGrafter"/>
</dbReference>
<dbReference type="CDD" id="cd07385">
    <property type="entry name" value="MPP_YkuE_C"/>
    <property type="match status" value="1"/>
</dbReference>
<dbReference type="Gene3D" id="3.60.21.10">
    <property type="match status" value="1"/>
</dbReference>
<dbReference type="Pfam" id="PF00149">
    <property type="entry name" value="Metallophos"/>
    <property type="match status" value="1"/>
</dbReference>
<dbReference type="InterPro" id="IPR004843">
    <property type="entry name" value="Calcineurin-like_PHP"/>
</dbReference>
<name>A0A7D7MBU6_PLAMR</name>
<evidence type="ECO:0000259" key="3">
    <source>
        <dbReference type="Pfam" id="PF00149"/>
    </source>
</evidence>
<gene>
    <name evidence="4" type="ORF">H1Q58_14140</name>
</gene>
<dbReference type="SUPFAM" id="SSF56300">
    <property type="entry name" value="Metallo-dependent phosphatases"/>
    <property type="match status" value="1"/>
</dbReference>
<dbReference type="AlphaFoldDB" id="A0A7D7MBU6"/>
<evidence type="ECO:0000256" key="1">
    <source>
        <dbReference type="ARBA" id="ARBA00022723"/>
    </source>
</evidence>
<dbReference type="InterPro" id="IPR029052">
    <property type="entry name" value="Metallo-depent_PP-like"/>
</dbReference>
<keyword evidence="1" id="KW-0479">Metal-binding</keyword>
<dbReference type="PANTHER" id="PTHR31302:SF31">
    <property type="entry name" value="PHOSPHODIESTERASE YAEI"/>
    <property type="match status" value="1"/>
</dbReference>
<dbReference type="GO" id="GO:0016020">
    <property type="term" value="C:membrane"/>
    <property type="evidence" value="ECO:0007669"/>
    <property type="project" value="GOC"/>
</dbReference>
<dbReference type="Proteomes" id="UP000514716">
    <property type="component" value="Chromosome"/>
</dbReference>
<sequence>MKKLIAWIFVALFLIGFAWVNNNWIVTTEYTVQSEKVPDAFVGKRIVQVSDLHNAEFGENQQALLDKVEEANPDVIFITGDLIDSDRYDLERSMKAVDGLVEMSEVYYVIGNHEVSSNKLDDEIIPALEERGVQVLRNRSVIWEENGEAIQIAGIDDPLMDVNLHEAEFTRNSIAQAGLTDAFTLMLAHRPEHLETYASEGIDVVFAGHAHGGQIRIPGLGGLIAPGQGWFPSMTEGIFESSDTQLVLSRGLGNSGFPLRVFNLPEVVVVTLENE</sequence>
<organism evidence="4 5">
    <name type="scientific">Planococcus maritimus</name>
    <dbReference type="NCBI Taxonomy" id="192421"/>
    <lineage>
        <taxon>Bacteria</taxon>
        <taxon>Bacillati</taxon>
        <taxon>Bacillota</taxon>
        <taxon>Bacilli</taxon>
        <taxon>Bacillales</taxon>
        <taxon>Caryophanaceae</taxon>
        <taxon>Planococcus</taxon>
    </lineage>
</organism>
<keyword evidence="5" id="KW-1185">Reference proteome</keyword>
<proteinExistence type="predicted"/>
<protein>
    <submittedName>
        <fullName evidence="4">Metallophosphoesterase</fullName>
    </submittedName>
</protein>
<evidence type="ECO:0000313" key="5">
    <source>
        <dbReference type="Proteomes" id="UP000514716"/>
    </source>
</evidence>
<dbReference type="InterPro" id="IPR051158">
    <property type="entry name" value="Metallophosphoesterase_sf"/>
</dbReference>
<dbReference type="EMBL" id="CP059540">
    <property type="protein sequence ID" value="QMT17089.1"/>
    <property type="molecule type" value="Genomic_DNA"/>
</dbReference>
<dbReference type="GO" id="GO:0009245">
    <property type="term" value="P:lipid A biosynthetic process"/>
    <property type="evidence" value="ECO:0007669"/>
    <property type="project" value="TreeGrafter"/>
</dbReference>
<evidence type="ECO:0000313" key="4">
    <source>
        <dbReference type="EMBL" id="QMT17089.1"/>
    </source>
</evidence>
<dbReference type="RefSeq" id="WP_068487321.1">
    <property type="nucleotide sequence ID" value="NZ_CP059540.1"/>
</dbReference>